<dbReference type="PANTHER" id="PTHR31465:SF27">
    <property type="entry name" value="DOMAIN PROTEIN, PUTATIVE (AFU_ORTHOLOGUE AFUA_3G01030)-RELATED"/>
    <property type="match status" value="1"/>
</dbReference>
<reference evidence="7" key="1">
    <citation type="journal article" date="2020" name="Stud. Mycol.">
        <title>101 Dothideomycetes genomes: a test case for predicting lifestyles and emergence of pathogens.</title>
        <authorList>
            <person name="Haridas S."/>
            <person name="Albert R."/>
            <person name="Binder M."/>
            <person name="Bloem J."/>
            <person name="Labutti K."/>
            <person name="Salamov A."/>
            <person name="Andreopoulos B."/>
            <person name="Baker S."/>
            <person name="Barry K."/>
            <person name="Bills G."/>
            <person name="Bluhm B."/>
            <person name="Cannon C."/>
            <person name="Castanera R."/>
            <person name="Culley D."/>
            <person name="Daum C."/>
            <person name="Ezra D."/>
            <person name="Gonzalez J."/>
            <person name="Henrissat B."/>
            <person name="Kuo A."/>
            <person name="Liang C."/>
            <person name="Lipzen A."/>
            <person name="Lutzoni F."/>
            <person name="Magnuson J."/>
            <person name="Mondo S."/>
            <person name="Nolan M."/>
            <person name="Ohm R."/>
            <person name="Pangilinan J."/>
            <person name="Park H.-J."/>
            <person name="Ramirez L."/>
            <person name="Alfaro M."/>
            <person name="Sun H."/>
            <person name="Tritt A."/>
            <person name="Yoshinaga Y."/>
            <person name="Zwiers L.-H."/>
            <person name="Turgeon B."/>
            <person name="Goodwin S."/>
            <person name="Spatafora J."/>
            <person name="Crous P."/>
            <person name="Grigoriev I."/>
        </authorList>
    </citation>
    <scope>NUCLEOTIDE SEQUENCE</scope>
    <source>
        <strain evidence="7">CBS 183.55</strain>
    </source>
</reference>
<feature type="region of interest" description="Disordered" evidence="5">
    <location>
        <begin position="259"/>
        <end position="286"/>
    </location>
</feature>
<gene>
    <name evidence="7" type="ORF">M421DRAFT_602</name>
</gene>
<dbReference type="GO" id="GO:0016020">
    <property type="term" value="C:membrane"/>
    <property type="evidence" value="ECO:0007669"/>
    <property type="project" value="UniProtKB-SubCell"/>
</dbReference>
<keyword evidence="3 6" id="KW-1133">Transmembrane helix</keyword>
<evidence type="ECO:0000256" key="3">
    <source>
        <dbReference type="ARBA" id="ARBA00022989"/>
    </source>
</evidence>
<organism evidence="7 8">
    <name type="scientific">Didymella exigua CBS 183.55</name>
    <dbReference type="NCBI Taxonomy" id="1150837"/>
    <lineage>
        <taxon>Eukaryota</taxon>
        <taxon>Fungi</taxon>
        <taxon>Dikarya</taxon>
        <taxon>Ascomycota</taxon>
        <taxon>Pezizomycotina</taxon>
        <taxon>Dothideomycetes</taxon>
        <taxon>Pleosporomycetidae</taxon>
        <taxon>Pleosporales</taxon>
        <taxon>Pleosporineae</taxon>
        <taxon>Didymellaceae</taxon>
        <taxon>Didymella</taxon>
    </lineage>
</organism>
<proteinExistence type="predicted"/>
<name>A0A6A5RXE7_9PLEO</name>
<dbReference type="AlphaFoldDB" id="A0A6A5RXE7"/>
<evidence type="ECO:0000256" key="1">
    <source>
        <dbReference type="ARBA" id="ARBA00004141"/>
    </source>
</evidence>
<feature type="transmembrane region" description="Helical" evidence="6">
    <location>
        <begin position="152"/>
        <end position="176"/>
    </location>
</feature>
<sequence>MANPPSSPSFDWKIYPHPHPHPHPFTILTLLHGYSYVQHRRTSIIYIILGGLCEIAGFSARIGSHFDDTTWAPFIIQGTLLLVGPLLFAATVYMMLGQAVRCAGADKLSRVSPRWYTRIFVTADISTLLVQGLGASLIGTMQLSLALAGEKVVIAGLALQVATFVVFLVAAIDFRVRMNIISKTGQSAEDQTWKRTLRILYALSSLVLFRCVFRLIEYAMGNAAYLIAHEWTLYVFDSVPMLALLVVLFVWRSKEANPVQKSEGEGGSDGELGIVGSQSGRARYEV</sequence>
<comment type="subcellular location">
    <subcellularLocation>
        <location evidence="1">Membrane</location>
        <topology evidence="1">Multi-pass membrane protein</topology>
    </subcellularLocation>
</comment>
<evidence type="ECO:0000313" key="7">
    <source>
        <dbReference type="EMBL" id="KAF1933155.1"/>
    </source>
</evidence>
<dbReference type="Pfam" id="PF04479">
    <property type="entry name" value="RTA1"/>
    <property type="match status" value="1"/>
</dbReference>
<accession>A0A6A5RXE7</accession>
<dbReference type="GeneID" id="54353430"/>
<dbReference type="Proteomes" id="UP000800082">
    <property type="component" value="Unassembled WGS sequence"/>
</dbReference>
<feature type="transmembrane region" description="Helical" evidence="6">
    <location>
        <begin position="197"/>
        <end position="216"/>
    </location>
</feature>
<feature type="transmembrane region" description="Helical" evidence="6">
    <location>
        <begin position="74"/>
        <end position="96"/>
    </location>
</feature>
<dbReference type="OrthoDB" id="3358017at2759"/>
<evidence type="ECO:0000256" key="2">
    <source>
        <dbReference type="ARBA" id="ARBA00022692"/>
    </source>
</evidence>
<keyword evidence="4 6" id="KW-0472">Membrane</keyword>
<dbReference type="RefSeq" id="XP_033453403.1">
    <property type="nucleotide sequence ID" value="XM_033595763.1"/>
</dbReference>
<dbReference type="PANTHER" id="PTHR31465">
    <property type="entry name" value="PROTEIN RTA1-RELATED"/>
    <property type="match status" value="1"/>
</dbReference>
<protein>
    <submittedName>
        <fullName evidence="7">RTA1-domain-containing protein</fullName>
    </submittedName>
</protein>
<feature type="transmembrane region" description="Helical" evidence="6">
    <location>
        <begin position="231"/>
        <end position="251"/>
    </location>
</feature>
<dbReference type="InterPro" id="IPR007568">
    <property type="entry name" value="RTA1"/>
</dbReference>
<evidence type="ECO:0000313" key="8">
    <source>
        <dbReference type="Proteomes" id="UP000800082"/>
    </source>
</evidence>
<keyword evidence="8" id="KW-1185">Reference proteome</keyword>
<evidence type="ECO:0000256" key="5">
    <source>
        <dbReference type="SAM" id="MobiDB-lite"/>
    </source>
</evidence>
<feature type="transmembrane region" description="Helical" evidence="6">
    <location>
        <begin position="44"/>
        <end position="62"/>
    </location>
</feature>
<keyword evidence="2 6" id="KW-0812">Transmembrane</keyword>
<dbReference type="EMBL" id="ML978957">
    <property type="protein sequence ID" value="KAF1933155.1"/>
    <property type="molecule type" value="Genomic_DNA"/>
</dbReference>
<evidence type="ECO:0000256" key="4">
    <source>
        <dbReference type="ARBA" id="ARBA00023136"/>
    </source>
</evidence>
<feature type="transmembrane region" description="Helical" evidence="6">
    <location>
        <begin position="116"/>
        <end position="140"/>
    </location>
</feature>
<feature type="transmembrane region" description="Helical" evidence="6">
    <location>
        <begin position="20"/>
        <end position="37"/>
    </location>
</feature>
<evidence type="ECO:0000256" key="6">
    <source>
        <dbReference type="SAM" id="Phobius"/>
    </source>
</evidence>